<dbReference type="GeneID" id="77344831"/>
<accession>A0A7V7TFJ4</accession>
<dbReference type="RefSeq" id="WP_150897818.1">
    <property type="nucleotide sequence ID" value="NZ_AP025468.1"/>
</dbReference>
<dbReference type="InterPro" id="IPR036626">
    <property type="entry name" value="GpW_sf"/>
</dbReference>
<dbReference type="Pfam" id="PF02831">
    <property type="entry name" value="gpW"/>
    <property type="match status" value="1"/>
</dbReference>
<proteinExistence type="predicted"/>
<sequence length="69" mass="7816">MTLQEMLQQAESAYHKLQTGSMAVSIEKGDRKVEFNRANIHELRAYIDDLRSQLGIGSVRRRRPAGVGM</sequence>
<evidence type="ECO:0000313" key="2">
    <source>
        <dbReference type="Proteomes" id="UP000423756"/>
    </source>
</evidence>
<dbReference type="SUPFAM" id="SSF64210">
    <property type="entry name" value="Head-to-tail joining protein W, gpW"/>
    <property type="match status" value="1"/>
</dbReference>
<reference evidence="1 2" key="1">
    <citation type="submission" date="2019-09" db="EMBL/GenBank/DDBJ databases">
        <title>Draft genome sequences of 48 bacterial type strains from the CCUG.</title>
        <authorList>
            <person name="Tunovic T."/>
            <person name="Pineiro-Iglesias B."/>
            <person name="Unosson C."/>
            <person name="Inganas E."/>
            <person name="Ohlen M."/>
            <person name="Cardew S."/>
            <person name="Jensie-Markopoulos S."/>
            <person name="Salva-Serra F."/>
            <person name="Jaen-Luchoro D."/>
            <person name="Karlsson R."/>
            <person name="Svensson-Stadler L."/>
            <person name="Chun J."/>
            <person name="Moore E."/>
        </authorList>
    </citation>
    <scope>NUCLEOTIDE SEQUENCE [LARGE SCALE GENOMIC DNA]</scope>
    <source>
        <strain evidence="1 2">CCUG 48643</strain>
    </source>
</reference>
<evidence type="ECO:0000313" key="1">
    <source>
        <dbReference type="EMBL" id="KAB0476516.1"/>
    </source>
</evidence>
<protein>
    <submittedName>
        <fullName evidence="1">Phage tail protein</fullName>
    </submittedName>
</protein>
<dbReference type="AlphaFoldDB" id="A0A7V7TFJ4"/>
<dbReference type="Gene3D" id="3.30.1580.10">
    <property type="entry name" value="Head-to-tail joining protein W"/>
    <property type="match status" value="1"/>
</dbReference>
<organism evidence="1 2">
    <name type="scientific">Vibrio chagasii</name>
    <dbReference type="NCBI Taxonomy" id="170679"/>
    <lineage>
        <taxon>Bacteria</taxon>
        <taxon>Pseudomonadati</taxon>
        <taxon>Pseudomonadota</taxon>
        <taxon>Gammaproteobacteria</taxon>
        <taxon>Vibrionales</taxon>
        <taxon>Vibrionaceae</taxon>
        <taxon>Vibrio</taxon>
    </lineage>
</organism>
<dbReference type="EMBL" id="VZPX01000047">
    <property type="protein sequence ID" value="KAB0476516.1"/>
    <property type="molecule type" value="Genomic_DNA"/>
</dbReference>
<dbReference type="InterPro" id="IPR004174">
    <property type="entry name" value="GpW"/>
</dbReference>
<gene>
    <name evidence="1" type="ORF">F7Q91_18930</name>
</gene>
<comment type="caution">
    <text evidence="1">The sequence shown here is derived from an EMBL/GenBank/DDBJ whole genome shotgun (WGS) entry which is preliminary data.</text>
</comment>
<name>A0A7V7TFJ4_9VIBR</name>
<dbReference type="Proteomes" id="UP000423756">
    <property type="component" value="Unassembled WGS sequence"/>
</dbReference>
<dbReference type="GO" id="GO:0019058">
    <property type="term" value="P:viral life cycle"/>
    <property type="evidence" value="ECO:0007669"/>
    <property type="project" value="InterPro"/>
</dbReference>